<name>A0A146G819_TERSA</name>
<organism evidence="3 4">
    <name type="scientific">Terrimicrobium sacchariphilum</name>
    <dbReference type="NCBI Taxonomy" id="690879"/>
    <lineage>
        <taxon>Bacteria</taxon>
        <taxon>Pseudomonadati</taxon>
        <taxon>Verrucomicrobiota</taxon>
        <taxon>Terrimicrobiia</taxon>
        <taxon>Terrimicrobiales</taxon>
        <taxon>Terrimicrobiaceae</taxon>
        <taxon>Terrimicrobium</taxon>
    </lineage>
</organism>
<comment type="caution">
    <text evidence="3">The sequence shown here is derived from an EMBL/GenBank/DDBJ whole genome shotgun (WGS) entry which is preliminary data.</text>
</comment>
<dbReference type="OrthoDB" id="199920at2"/>
<keyword evidence="1" id="KW-0472">Membrane</keyword>
<dbReference type="Proteomes" id="UP000076023">
    <property type="component" value="Unassembled WGS sequence"/>
</dbReference>
<dbReference type="STRING" id="690879.TSACC_21459"/>
<dbReference type="InParanoid" id="A0A146G819"/>
<gene>
    <name evidence="3" type="ORF">TSACC_21459</name>
</gene>
<feature type="signal peptide" evidence="2">
    <location>
        <begin position="1"/>
        <end position="22"/>
    </location>
</feature>
<keyword evidence="4" id="KW-1185">Reference proteome</keyword>
<feature type="chain" id="PRO_5007524692" evidence="2">
    <location>
        <begin position="23"/>
        <end position="245"/>
    </location>
</feature>
<protein>
    <submittedName>
        <fullName evidence="3">PEP-CTERM protein-sorting domain-containing protein</fullName>
    </submittedName>
</protein>
<dbReference type="AlphaFoldDB" id="A0A146G819"/>
<dbReference type="RefSeq" id="WP_075078834.1">
    <property type="nucleotide sequence ID" value="NZ_BDCO01000002.1"/>
</dbReference>
<evidence type="ECO:0000313" key="3">
    <source>
        <dbReference type="EMBL" id="GAT33054.1"/>
    </source>
</evidence>
<keyword evidence="1" id="KW-1133">Transmembrane helix</keyword>
<evidence type="ECO:0000256" key="2">
    <source>
        <dbReference type="SAM" id="SignalP"/>
    </source>
</evidence>
<evidence type="ECO:0000313" key="4">
    <source>
        <dbReference type="Proteomes" id="UP000076023"/>
    </source>
</evidence>
<evidence type="ECO:0000256" key="1">
    <source>
        <dbReference type="SAM" id="Phobius"/>
    </source>
</evidence>
<reference evidence="4" key="1">
    <citation type="journal article" date="2017" name="Genome Announc.">
        <title>Draft Genome Sequence of Terrimicrobium sacchariphilum NM-5T, a Facultative Anaerobic Soil Bacterium of the Class Spartobacteria.</title>
        <authorList>
            <person name="Qiu Y.L."/>
            <person name="Tourlousse D.M."/>
            <person name="Matsuura N."/>
            <person name="Ohashi A."/>
            <person name="Sekiguchi Y."/>
        </authorList>
    </citation>
    <scope>NUCLEOTIDE SEQUENCE [LARGE SCALE GENOMIC DNA]</scope>
    <source>
        <strain evidence="4">NM-5</strain>
    </source>
</reference>
<proteinExistence type="predicted"/>
<sequence>MTKLLFPLVVAGIALFAQLSPAQTLIGINFGADQQAGEIQPGDFAGVVPQSHWNNTTGGSGTVLDLLDDAGNTTAVGVTWSSSNTWRAWTGGADNGDQRLLQGYLDGGSNGVPAAVTVSNIPFSVYNVYVYINRDGDNSTSTYTVNGQSQTVTPGAYATTLSLAGPAAPGVPNASTAGTYILFTNVTGSSLSLLTSNAASYPQSLDWRSPVNGIQIVAVPEPAAGALAGFAIAAGAMLVIRRKTA</sequence>
<feature type="transmembrane region" description="Helical" evidence="1">
    <location>
        <begin position="223"/>
        <end position="240"/>
    </location>
</feature>
<keyword evidence="2" id="KW-0732">Signal</keyword>
<dbReference type="EMBL" id="BDCO01000002">
    <property type="protein sequence ID" value="GAT33054.1"/>
    <property type="molecule type" value="Genomic_DNA"/>
</dbReference>
<keyword evidence="1" id="KW-0812">Transmembrane</keyword>
<accession>A0A146G819</accession>